<dbReference type="AlphaFoldDB" id="A0A2K9DYS6"/>
<accession>A0A2K9DYS6</accession>
<sequence length="92" mass="10576">MLFKSFTKTIFISLFSVLLLSNLVFADFEYAKKLIENQSLDLSLESEEIKNLTDIRFIDKRDNLNSHLLRTVENLKINTKSAIKLLPGVLMA</sequence>
<dbReference type="RefSeq" id="WP_101298718.1">
    <property type="nucleotide sequence ID" value="NZ_CP025197.1"/>
</dbReference>
<evidence type="ECO:0000313" key="2">
    <source>
        <dbReference type="Proteomes" id="UP000233534"/>
    </source>
</evidence>
<evidence type="ECO:0000313" key="1">
    <source>
        <dbReference type="EMBL" id="AUG56299.1"/>
    </source>
</evidence>
<reference evidence="1 2" key="1">
    <citation type="submission" date="2017-12" db="EMBL/GenBank/DDBJ databases">
        <title>Complete genome sequence of Herbivorax saccincola GGR1, a novel Cellulosome-producing hydrolytic bacterium in a thermophilic biogas plant, established by Illumina and Nanopore MinION sequencing.</title>
        <authorList>
            <person name="Pechtl A."/>
            <person name="Ruckert C."/>
            <person name="Koeck D.E."/>
            <person name="Maus I."/>
            <person name="Winkler A."/>
            <person name="Kalinowski J."/>
            <person name="Puhler A."/>
            <person name="Schwarz W.W."/>
            <person name="Zverlov V.V."/>
            <person name="Schluter A."/>
            <person name="Liebl W."/>
        </authorList>
    </citation>
    <scope>NUCLEOTIDE SEQUENCE [LARGE SCALE GENOMIC DNA]</scope>
    <source>
        <strain evidence="2">SR1</strain>
    </source>
</reference>
<dbReference type="Proteomes" id="UP000233534">
    <property type="component" value="Chromosome"/>
</dbReference>
<dbReference type="KEGG" id="hsc:HVS_01680"/>
<protein>
    <submittedName>
        <fullName evidence="1">Uncharacterized protein</fullName>
    </submittedName>
</protein>
<dbReference type="EMBL" id="CP025197">
    <property type="protein sequence ID" value="AUG56299.1"/>
    <property type="molecule type" value="Genomic_DNA"/>
</dbReference>
<organism evidence="1 2">
    <name type="scientific">Acetivibrio saccincola</name>
    <dbReference type="NCBI Taxonomy" id="1677857"/>
    <lineage>
        <taxon>Bacteria</taxon>
        <taxon>Bacillati</taxon>
        <taxon>Bacillota</taxon>
        <taxon>Clostridia</taxon>
        <taxon>Eubacteriales</taxon>
        <taxon>Oscillospiraceae</taxon>
        <taxon>Acetivibrio</taxon>
    </lineage>
</organism>
<gene>
    <name evidence="1" type="ORF">HVS_01680</name>
</gene>
<name>A0A2K9DYS6_9FIRM</name>
<keyword evidence="2" id="KW-1185">Reference proteome</keyword>
<proteinExistence type="predicted"/>